<evidence type="ECO:0000313" key="1">
    <source>
        <dbReference type="EMBL" id="MPM90771.1"/>
    </source>
</evidence>
<sequence length="82" mass="9503">MEKENEFIKVITEKYYGEKEMILNIKDIASVEDHESYSEIKLLNGNYITVLAKFEELSEAINPKKIVKSGNGRFFSLQQNTI</sequence>
<proteinExistence type="predicted"/>
<protein>
    <submittedName>
        <fullName evidence="1">Uncharacterized protein</fullName>
    </submittedName>
</protein>
<organism evidence="1">
    <name type="scientific">bioreactor metagenome</name>
    <dbReference type="NCBI Taxonomy" id="1076179"/>
    <lineage>
        <taxon>unclassified sequences</taxon>
        <taxon>metagenomes</taxon>
        <taxon>ecological metagenomes</taxon>
    </lineage>
</organism>
<dbReference type="AlphaFoldDB" id="A0A645DNC7"/>
<name>A0A645DNC7_9ZZZZ</name>
<gene>
    <name evidence="1" type="ORF">SDC9_137893</name>
</gene>
<comment type="caution">
    <text evidence="1">The sequence shown here is derived from an EMBL/GenBank/DDBJ whole genome shotgun (WGS) entry which is preliminary data.</text>
</comment>
<reference evidence="1" key="1">
    <citation type="submission" date="2019-08" db="EMBL/GenBank/DDBJ databases">
        <authorList>
            <person name="Kucharzyk K."/>
            <person name="Murdoch R.W."/>
            <person name="Higgins S."/>
            <person name="Loffler F."/>
        </authorList>
    </citation>
    <scope>NUCLEOTIDE SEQUENCE</scope>
</reference>
<dbReference type="EMBL" id="VSSQ01037936">
    <property type="protein sequence ID" value="MPM90771.1"/>
    <property type="molecule type" value="Genomic_DNA"/>
</dbReference>
<accession>A0A645DNC7</accession>